<dbReference type="Gene3D" id="3.40.50.1820">
    <property type="entry name" value="alpha/beta hydrolase"/>
    <property type="match status" value="1"/>
</dbReference>
<dbReference type="Pfam" id="PF00561">
    <property type="entry name" value="Abhydrolase_1"/>
    <property type="match status" value="1"/>
</dbReference>
<keyword evidence="1" id="KW-0378">Hydrolase</keyword>
<dbReference type="PRINTS" id="PR00412">
    <property type="entry name" value="EPOXHYDRLASE"/>
</dbReference>
<dbReference type="Proteomes" id="UP000094256">
    <property type="component" value="Plasmid unnamed"/>
</dbReference>
<keyword evidence="3" id="KW-0614">Plasmid</keyword>
<dbReference type="KEGG" id="span:AWL63_23690"/>
<evidence type="ECO:0000259" key="2">
    <source>
        <dbReference type="Pfam" id="PF00561"/>
    </source>
</evidence>
<evidence type="ECO:0000313" key="3">
    <source>
        <dbReference type="EMBL" id="AOH87308.1"/>
    </source>
</evidence>
<protein>
    <recommendedName>
        <fullName evidence="2">AB hydrolase-1 domain-containing protein</fullName>
    </recommendedName>
</protein>
<organism evidence="3 4">
    <name type="scientific">Sphingomonas panacis</name>
    <dbReference type="NCBI Taxonomy" id="1560345"/>
    <lineage>
        <taxon>Bacteria</taxon>
        <taxon>Pseudomonadati</taxon>
        <taxon>Pseudomonadota</taxon>
        <taxon>Alphaproteobacteria</taxon>
        <taxon>Sphingomonadales</taxon>
        <taxon>Sphingomonadaceae</taxon>
        <taxon>Sphingomonas</taxon>
    </lineage>
</organism>
<dbReference type="AlphaFoldDB" id="A0A1B3ZIQ3"/>
<keyword evidence="4" id="KW-1185">Reference proteome</keyword>
<sequence length="296" mass="32538">MFEGFDDQRIILSSGLALRVRTGGEGPPVMLLHGYPQTSACWHAIAPQLTAAGFTVVAPDLRGYGESDKPPSSPDHSTYSKRAMANDMVELMQRLGYERFQVAGHDRGGRVAHRMALDHPLVVARLAVLDIAPTATMYARTDRTFATGYYHWFFLIQPAPLPERLIGADPDFYLRTKLDAWGKSGLSVFSPEAIDEYCTAFRDPACVSATCEDYRAAASIDLDHDEADAARRIDAPLLVLWGAKGLVGKLYDVVETWREKALAVSGRALPVGHFLPEEAPDETARALISFFSGPQR</sequence>
<dbReference type="PANTHER" id="PTHR43329">
    <property type="entry name" value="EPOXIDE HYDROLASE"/>
    <property type="match status" value="1"/>
</dbReference>
<dbReference type="InterPro" id="IPR000639">
    <property type="entry name" value="Epox_hydrolase-like"/>
</dbReference>
<evidence type="ECO:0000256" key="1">
    <source>
        <dbReference type="ARBA" id="ARBA00022801"/>
    </source>
</evidence>
<reference evidence="3 4" key="1">
    <citation type="submission" date="2016-01" db="EMBL/GenBank/DDBJ databases">
        <title>Complete genome and mega plasmid sequence of Sphingomonas panacis DCY99 elicits systemic resistance in rice to Xanthomonas oryzae.</title>
        <authorList>
            <person name="Kim Y.J."/>
            <person name="Yang D.C."/>
            <person name="Sing P."/>
        </authorList>
    </citation>
    <scope>NUCLEOTIDE SEQUENCE [LARGE SCALE GENOMIC DNA]</scope>
    <source>
        <strain evidence="3 4">DCY99</strain>
        <plasmid evidence="4">Plasmid</plasmid>
    </source>
</reference>
<proteinExistence type="predicted"/>
<dbReference type="PRINTS" id="PR00111">
    <property type="entry name" value="ABHYDROLASE"/>
</dbReference>
<dbReference type="InterPro" id="IPR000073">
    <property type="entry name" value="AB_hydrolase_1"/>
</dbReference>
<geneLocation type="plasmid" evidence="4"/>
<dbReference type="InterPro" id="IPR029058">
    <property type="entry name" value="AB_hydrolase_fold"/>
</dbReference>
<feature type="domain" description="AB hydrolase-1" evidence="2">
    <location>
        <begin position="27"/>
        <end position="278"/>
    </location>
</feature>
<name>A0A1B3ZIQ3_9SPHN</name>
<evidence type="ECO:0000313" key="4">
    <source>
        <dbReference type="Proteomes" id="UP000094256"/>
    </source>
</evidence>
<dbReference type="EMBL" id="CP014169">
    <property type="protein sequence ID" value="AOH87308.1"/>
    <property type="molecule type" value="Genomic_DNA"/>
</dbReference>
<dbReference type="OrthoDB" id="9812774at2"/>
<gene>
    <name evidence="3" type="ORF">AWL63_23690</name>
</gene>
<dbReference type="GO" id="GO:0016787">
    <property type="term" value="F:hydrolase activity"/>
    <property type="evidence" value="ECO:0007669"/>
    <property type="project" value="UniProtKB-KW"/>
</dbReference>
<dbReference type="SUPFAM" id="SSF53474">
    <property type="entry name" value="alpha/beta-Hydrolases"/>
    <property type="match status" value="1"/>
</dbReference>
<accession>A0A1B3ZIQ3</accession>
<dbReference type="RefSeq" id="WP_069207874.1">
    <property type="nucleotide sequence ID" value="NZ_CP014169.1"/>
</dbReference>